<dbReference type="Proteomes" id="UP000276215">
    <property type="component" value="Unassembled WGS sequence"/>
</dbReference>
<protein>
    <submittedName>
        <fullName evidence="2">Uncharacterized protein</fullName>
    </submittedName>
</protein>
<keyword evidence="1" id="KW-0472">Membrane</keyword>
<evidence type="ECO:0000313" key="3">
    <source>
        <dbReference type="Proteomes" id="UP000276215"/>
    </source>
</evidence>
<keyword evidence="1" id="KW-1133">Transmembrane helix</keyword>
<dbReference type="AlphaFoldDB" id="A0A3N4JA01"/>
<accession>A0A3N4JA01</accession>
<dbReference type="EMBL" id="ML120429">
    <property type="protein sequence ID" value="RPA95103.1"/>
    <property type="molecule type" value="Genomic_DNA"/>
</dbReference>
<keyword evidence="1" id="KW-0812">Transmembrane</keyword>
<reference evidence="2 3" key="1">
    <citation type="journal article" date="2018" name="Nat. Ecol. Evol.">
        <title>Pezizomycetes genomes reveal the molecular basis of ectomycorrhizal truffle lifestyle.</title>
        <authorList>
            <person name="Murat C."/>
            <person name="Payen T."/>
            <person name="Noel B."/>
            <person name="Kuo A."/>
            <person name="Morin E."/>
            <person name="Chen J."/>
            <person name="Kohler A."/>
            <person name="Krizsan K."/>
            <person name="Balestrini R."/>
            <person name="Da Silva C."/>
            <person name="Montanini B."/>
            <person name="Hainaut M."/>
            <person name="Levati E."/>
            <person name="Barry K.W."/>
            <person name="Belfiori B."/>
            <person name="Cichocki N."/>
            <person name="Clum A."/>
            <person name="Dockter R.B."/>
            <person name="Fauchery L."/>
            <person name="Guy J."/>
            <person name="Iotti M."/>
            <person name="Le Tacon F."/>
            <person name="Lindquist E.A."/>
            <person name="Lipzen A."/>
            <person name="Malagnac F."/>
            <person name="Mello A."/>
            <person name="Molinier V."/>
            <person name="Miyauchi S."/>
            <person name="Poulain J."/>
            <person name="Riccioni C."/>
            <person name="Rubini A."/>
            <person name="Sitrit Y."/>
            <person name="Splivallo R."/>
            <person name="Traeger S."/>
            <person name="Wang M."/>
            <person name="Zifcakova L."/>
            <person name="Wipf D."/>
            <person name="Zambonelli A."/>
            <person name="Paolocci F."/>
            <person name="Nowrousian M."/>
            <person name="Ottonello S."/>
            <person name="Baldrian P."/>
            <person name="Spatafora J.W."/>
            <person name="Henrissat B."/>
            <person name="Nagy L.G."/>
            <person name="Aury J.M."/>
            <person name="Wincker P."/>
            <person name="Grigoriev I.V."/>
            <person name="Bonfante P."/>
            <person name="Martin F.M."/>
        </authorList>
    </citation>
    <scope>NUCLEOTIDE SEQUENCE [LARGE SCALE GENOMIC DNA]</scope>
    <source>
        <strain evidence="2 3">120613-1</strain>
    </source>
</reference>
<gene>
    <name evidence="2" type="ORF">L873DRAFT_1813259</name>
</gene>
<keyword evidence="3" id="KW-1185">Reference proteome</keyword>
<organism evidence="2 3">
    <name type="scientific">Choiromyces venosus 120613-1</name>
    <dbReference type="NCBI Taxonomy" id="1336337"/>
    <lineage>
        <taxon>Eukaryota</taxon>
        <taxon>Fungi</taxon>
        <taxon>Dikarya</taxon>
        <taxon>Ascomycota</taxon>
        <taxon>Pezizomycotina</taxon>
        <taxon>Pezizomycetes</taxon>
        <taxon>Pezizales</taxon>
        <taxon>Tuberaceae</taxon>
        <taxon>Choiromyces</taxon>
    </lineage>
</organism>
<evidence type="ECO:0000313" key="2">
    <source>
        <dbReference type="EMBL" id="RPA95103.1"/>
    </source>
</evidence>
<proteinExistence type="predicted"/>
<sequence length="64" mass="7215">MNTQSHNLVIVAEKRSQMATRARDLWATGITPIGTFAMIMILNPTHSKPLIIRIRRCRQSIPTG</sequence>
<feature type="transmembrane region" description="Helical" evidence="1">
    <location>
        <begin position="25"/>
        <end position="45"/>
    </location>
</feature>
<evidence type="ECO:0000256" key="1">
    <source>
        <dbReference type="SAM" id="Phobius"/>
    </source>
</evidence>
<name>A0A3N4JA01_9PEZI</name>